<proteinExistence type="inferred from homology"/>
<evidence type="ECO:0000256" key="3">
    <source>
        <dbReference type="ARBA" id="ARBA00022448"/>
    </source>
</evidence>
<evidence type="ECO:0000256" key="6">
    <source>
        <dbReference type="ARBA" id="ARBA00022989"/>
    </source>
</evidence>
<comment type="function">
    <text evidence="8">Mediates influx of magnesium ions.</text>
</comment>
<keyword evidence="7 8" id="KW-0472">Membrane</keyword>
<keyword evidence="8" id="KW-0406">Ion transport</keyword>
<evidence type="ECO:0000256" key="8">
    <source>
        <dbReference type="RuleBase" id="RU362010"/>
    </source>
</evidence>
<evidence type="ECO:0000256" key="5">
    <source>
        <dbReference type="ARBA" id="ARBA00022692"/>
    </source>
</evidence>
<dbReference type="Gene3D" id="1.20.58.340">
    <property type="entry name" value="Magnesium transport protein CorA, transmembrane region"/>
    <property type="match status" value="2"/>
</dbReference>
<keyword evidence="8" id="KW-0460">Magnesium</keyword>
<comment type="subcellular location">
    <subcellularLocation>
        <location evidence="1">Cell membrane</location>
        <topology evidence="1">Multi-pass membrane protein</topology>
    </subcellularLocation>
    <subcellularLocation>
        <location evidence="8">Membrane</location>
        <topology evidence="8">Multi-pass membrane protein</topology>
    </subcellularLocation>
</comment>
<feature type="transmembrane region" description="Helical" evidence="8">
    <location>
        <begin position="303"/>
        <end position="322"/>
    </location>
</feature>
<organism evidence="10 11">
    <name type="scientific">Jatrophihabitans lederbergiae</name>
    <dbReference type="NCBI Taxonomy" id="3075547"/>
    <lineage>
        <taxon>Bacteria</taxon>
        <taxon>Bacillati</taxon>
        <taxon>Actinomycetota</taxon>
        <taxon>Actinomycetes</taxon>
        <taxon>Jatrophihabitantales</taxon>
        <taxon>Jatrophihabitantaceae</taxon>
        <taxon>Jatrophihabitans</taxon>
    </lineage>
</organism>
<protein>
    <recommendedName>
        <fullName evidence="8">Magnesium transport protein CorA</fullName>
    </recommendedName>
</protein>
<keyword evidence="3 8" id="KW-0813">Transport</keyword>
<evidence type="ECO:0000256" key="1">
    <source>
        <dbReference type="ARBA" id="ARBA00004651"/>
    </source>
</evidence>
<gene>
    <name evidence="8 10" type="primary">corA</name>
    <name evidence="10" type="ORF">RM423_03865</name>
</gene>
<evidence type="ECO:0000256" key="9">
    <source>
        <dbReference type="SAM" id="MobiDB-lite"/>
    </source>
</evidence>
<dbReference type="CDD" id="cd12830">
    <property type="entry name" value="MtCorA-like"/>
    <property type="match status" value="1"/>
</dbReference>
<dbReference type="NCBIfam" id="TIGR00383">
    <property type="entry name" value="corA"/>
    <property type="match status" value="1"/>
</dbReference>
<feature type="transmembrane region" description="Helical" evidence="8">
    <location>
        <begin position="334"/>
        <end position="354"/>
    </location>
</feature>
<evidence type="ECO:0000256" key="7">
    <source>
        <dbReference type="ARBA" id="ARBA00023136"/>
    </source>
</evidence>
<dbReference type="Proteomes" id="UP001183176">
    <property type="component" value="Unassembled WGS sequence"/>
</dbReference>
<evidence type="ECO:0000313" key="10">
    <source>
        <dbReference type="EMBL" id="MDT0260523.1"/>
    </source>
</evidence>
<dbReference type="RefSeq" id="WP_311421673.1">
    <property type="nucleotide sequence ID" value="NZ_JAVREH010000003.1"/>
</dbReference>
<dbReference type="InterPro" id="IPR004488">
    <property type="entry name" value="Mg/Co-transport_prot_CorA"/>
</dbReference>
<dbReference type="PANTHER" id="PTHR46494">
    <property type="entry name" value="CORA FAMILY METAL ION TRANSPORTER (EUROFUNG)"/>
    <property type="match status" value="1"/>
</dbReference>
<dbReference type="Pfam" id="PF01544">
    <property type="entry name" value="CorA"/>
    <property type="match status" value="1"/>
</dbReference>
<evidence type="ECO:0000256" key="4">
    <source>
        <dbReference type="ARBA" id="ARBA00022475"/>
    </source>
</evidence>
<comment type="similarity">
    <text evidence="2 8">Belongs to the CorA metal ion transporter (MIT) (TC 1.A.35) family.</text>
</comment>
<evidence type="ECO:0000256" key="2">
    <source>
        <dbReference type="ARBA" id="ARBA00009765"/>
    </source>
</evidence>
<feature type="region of interest" description="Disordered" evidence="9">
    <location>
        <begin position="1"/>
        <end position="26"/>
    </location>
</feature>
<dbReference type="InterPro" id="IPR045861">
    <property type="entry name" value="CorA_cytoplasmic_dom"/>
</dbReference>
<dbReference type="SUPFAM" id="SSF144083">
    <property type="entry name" value="Magnesium transport protein CorA, transmembrane region"/>
    <property type="match status" value="1"/>
</dbReference>
<dbReference type="SUPFAM" id="SSF143865">
    <property type="entry name" value="CorA soluble domain-like"/>
    <property type="match status" value="1"/>
</dbReference>
<keyword evidence="4 8" id="KW-1003">Cell membrane</keyword>
<keyword evidence="11" id="KW-1185">Reference proteome</keyword>
<name>A0ABU2J6A2_9ACTN</name>
<comment type="caution">
    <text evidence="10">The sequence shown here is derived from an EMBL/GenBank/DDBJ whole genome shotgun (WGS) entry which is preliminary data.</text>
</comment>
<dbReference type="InterPro" id="IPR002523">
    <property type="entry name" value="MgTranspt_CorA/ZnTranspt_ZntB"/>
</dbReference>
<keyword evidence="5 8" id="KW-0812">Transmembrane</keyword>
<dbReference type="PANTHER" id="PTHR46494:SF1">
    <property type="entry name" value="CORA FAMILY METAL ION TRANSPORTER (EUROFUNG)"/>
    <property type="match status" value="1"/>
</dbReference>
<keyword evidence="6 8" id="KW-1133">Transmembrane helix</keyword>
<dbReference type="InterPro" id="IPR045863">
    <property type="entry name" value="CorA_TM1_TM2"/>
</dbReference>
<sequence length="360" mass="40100">MPNLPVRTPRRALRRGPADASPIPDVDRSTAVVDAAVYRDGVRQPGSGRWQDALAEVRQHRSGMVWIGLHEPTEAQLEDIAEAFDLHPLAVEDAVHAHQRPKLERYDDSLFAVVKTVHYDANDDSRSAEVVETGEVMVFIGQNFVITVRHGEHGSLRHMRKRLEADIEQLALGPSVVLHALLDQAVDDYLVVAAALQADIDEAETSVFSGANRYGDANRLYILKREALALKRAAGPLSAPLQLLGKRPIRFIHEDVREYFRDVDDHLTRVVEQVAGFDDLLTTLVQANLAQVSVLQNEDMRKISAWVGIVSVPTLVAGIYGMNFSHMPELDWTYGYPFTIGLTASICVALHHTFKRNGWL</sequence>
<evidence type="ECO:0000313" key="11">
    <source>
        <dbReference type="Proteomes" id="UP001183176"/>
    </source>
</evidence>
<dbReference type="EMBL" id="JAVREH010000003">
    <property type="protein sequence ID" value="MDT0260523.1"/>
    <property type="molecule type" value="Genomic_DNA"/>
</dbReference>
<reference evidence="11" key="1">
    <citation type="submission" date="2023-07" db="EMBL/GenBank/DDBJ databases">
        <title>30 novel species of actinomycetes from the DSMZ collection.</title>
        <authorList>
            <person name="Nouioui I."/>
        </authorList>
    </citation>
    <scope>NUCLEOTIDE SEQUENCE [LARGE SCALE GENOMIC DNA]</scope>
    <source>
        <strain evidence="11">DSM 44399</strain>
    </source>
</reference>
<dbReference type="Gene3D" id="3.30.460.20">
    <property type="entry name" value="CorA soluble domain-like"/>
    <property type="match status" value="1"/>
</dbReference>
<accession>A0ABU2J6A2</accession>